<accession>A0ABU3BZC2</accession>
<dbReference type="Pfam" id="PF07044">
    <property type="entry name" value="DUF1329"/>
    <property type="match status" value="1"/>
</dbReference>
<gene>
    <name evidence="2" type="ORF">RM532_05790</name>
</gene>
<dbReference type="InterPro" id="IPR010752">
    <property type="entry name" value="DUF1329"/>
</dbReference>
<keyword evidence="1" id="KW-0732">Signal</keyword>
<organism evidence="2 3">
    <name type="scientific">Spectribacter hydrogenoxidans</name>
    <dbReference type="NCBI Taxonomy" id="3075608"/>
    <lineage>
        <taxon>Bacteria</taxon>
        <taxon>Pseudomonadati</taxon>
        <taxon>Pseudomonadota</taxon>
        <taxon>Gammaproteobacteria</taxon>
        <taxon>Salinisphaerales</taxon>
        <taxon>Salinisphaeraceae</taxon>
        <taxon>Spectribacter</taxon>
    </lineage>
</organism>
<dbReference type="Gene3D" id="2.50.20.10">
    <property type="entry name" value="Lipoprotein localisation LolA/LolB/LppX"/>
    <property type="match status" value="1"/>
</dbReference>
<protein>
    <submittedName>
        <fullName evidence="2">DUF1329 domain-containing protein</fullName>
    </submittedName>
</protein>
<evidence type="ECO:0000313" key="3">
    <source>
        <dbReference type="Proteomes" id="UP001251857"/>
    </source>
</evidence>
<comment type="caution">
    <text evidence="2">The sequence shown here is derived from an EMBL/GenBank/DDBJ whole genome shotgun (WGS) entry which is preliminary data.</text>
</comment>
<dbReference type="Proteomes" id="UP001251857">
    <property type="component" value="Unassembled WGS sequence"/>
</dbReference>
<feature type="signal peptide" evidence="1">
    <location>
        <begin position="1"/>
        <end position="23"/>
    </location>
</feature>
<sequence length="495" mass="55358">MRQMITALGLGAALAMLQMPAHAAVGEEEAAKLGNELTPVGANPNGNEAGSITPWIGEDAFNEEQKSFTPETLEEVRQKIIEFGENHPDMNLLTNIDDLRKAAEMEPELNNLVTQIGVGNLVPRLTITADNVDEYADNLTEGHKKLFELYPDYRMIVYPTVRPAYYPDEINEATKRNATRATLEGTDGISGAELGVPFPIPKSGAEVIWNHKLKFRGSAVKRYNDQAIVDADGSIEITKVIEDVGFEYGNLNKEAGERNNEIIAYFLQETVAPPRVAGQFTLVHEIFGKGTSGRNAWIFNPGLGRVNRAPDVGYDNPSIGSDGLQFNDQIDMFNGALDRYNWKLVGKQEMYIPYNSYLMSNPIADYTDVAGKGHINQGMARYELHRVWVVEATLRDGTRHQFGKRVFYVDEDSWGIVAVDNYDTRGELWRFQEGHMLTAPFVPTTTTTPEVIYDLKSGRYFITALTNEGKIPDFRIEYDGGYFGPNALKRKARLR</sequence>
<feature type="chain" id="PRO_5045253255" evidence="1">
    <location>
        <begin position="24"/>
        <end position="495"/>
    </location>
</feature>
<keyword evidence="3" id="KW-1185">Reference proteome</keyword>
<evidence type="ECO:0000313" key="2">
    <source>
        <dbReference type="EMBL" id="MDT0634461.1"/>
    </source>
</evidence>
<proteinExistence type="predicted"/>
<reference evidence="2 3" key="1">
    <citation type="submission" date="2023-09" db="EMBL/GenBank/DDBJ databases">
        <authorList>
            <person name="Rey-Velasco X."/>
        </authorList>
    </citation>
    <scope>NUCLEOTIDE SEQUENCE [LARGE SCALE GENOMIC DNA]</scope>
    <source>
        <strain evidence="2 3">W335</strain>
    </source>
</reference>
<dbReference type="RefSeq" id="WP_311652238.1">
    <property type="nucleotide sequence ID" value="NZ_JAVRIB010000005.1"/>
</dbReference>
<evidence type="ECO:0000256" key="1">
    <source>
        <dbReference type="SAM" id="SignalP"/>
    </source>
</evidence>
<dbReference type="EMBL" id="JAVRIB010000005">
    <property type="protein sequence ID" value="MDT0634461.1"/>
    <property type="molecule type" value="Genomic_DNA"/>
</dbReference>
<name>A0ABU3BZC2_9GAMM</name>
<dbReference type="CDD" id="cd16329">
    <property type="entry name" value="LolA_like"/>
    <property type="match status" value="1"/>
</dbReference>